<dbReference type="Pfam" id="PF00535">
    <property type="entry name" value="Glycos_transf_2"/>
    <property type="match status" value="1"/>
</dbReference>
<gene>
    <name evidence="2" type="ORF">IFO69_16950</name>
</gene>
<comment type="caution">
    <text evidence="2">The sequence shown here is derived from an EMBL/GenBank/DDBJ whole genome shotgun (WGS) entry which is preliminary data.</text>
</comment>
<evidence type="ECO:0000313" key="2">
    <source>
        <dbReference type="EMBL" id="MBD8490442.1"/>
    </source>
</evidence>
<reference evidence="2 3" key="1">
    <citation type="submission" date="2020-09" db="EMBL/GenBank/DDBJ databases">
        <title>Echinicola sp. CAU 1574 isolated from sand of Sido Beach.</title>
        <authorList>
            <person name="Kim W."/>
        </authorList>
    </citation>
    <scope>NUCLEOTIDE SEQUENCE [LARGE SCALE GENOMIC DNA]</scope>
    <source>
        <strain evidence="2 3">CAU 1574</strain>
    </source>
</reference>
<feature type="domain" description="Glycosyltransferase 2-like" evidence="1">
    <location>
        <begin position="8"/>
        <end position="132"/>
    </location>
</feature>
<keyword evidence="3" id="KW-1185">Reference proteome</keyword>
<name>A0ABR9AQ02_9BACT</name>
<dbReference type="SUPFAM" id="SSF53448">
    <property type="entry name" value="Nucleotide-diphospho-sugar transferases"/>
    <property type="match status" value="1"/>
</dbReference>
<sequence length="283" mass="32539">MESQPVFSVIIPSFNRAYIIGRAIQSVLNQSFQNFELIVVDDGSEDNTKEVVKDFVGERVRYFFQNNAGVSVARNKGAKMAKGENLIFLDSDDELEQEALRKFNTAMHHADIVQAGYAIINTNQVVLKMPEKGKFISKLPGSFCIKKSTFEKVSGYDEQLTYSENTELFHRLVLQKAKIQVEQFISLKYYNNDHGGSKNRANKVASLRYILEKHVDSLNSRVKFLYSQIIGVESFKEGDYQVSREFLFRSLKLRPLAWKCVVRIILSYIKQPLQILRVKTMKD</sequence>
<organism evidence="2 3">
    <name type="scientific">Echinicola arenosa</name>
    <dbReference type="NCBI Taxonomy" id="2774144"/>
    <lineage>
        <taxon>Bacteria</taxon>
        <taxon>Pseudomonadati</taxon>
        <taxon>Bacteroidota</taxon>
        <taxon>Cytophagia</taxon>
        <taxon>Cytophagales</taxon>
        <taxon>Cyclobacteriaceae</taxon>
        <taxon>Echinicola</taxon>
    </lineage>
</organism>
<dbReference type="InterPro" id="IPR001173">
    <property type="entry name" value="Glyco_trans_2-like"/>
</dbReference>
<dbReference type="Gene3D" id="3.90.550.10">
    <property type="entry name" value="Spore Coat Polysaccharide Biosynthesis Protein SpsA, Chain A"/>
    <property type="match status" value="1"/>
</dbReference>
<dbReference type="RefSeq" id="WP_192011323.1">
    <property type="nucleotide sequence ID" value="NZ_JACYTQ010000007.1"/>
</dbReference>
<dbReference type="Proteomes" id="UP000647133">
    <property type="component" value="Unassembled WGS sequence"/>
</dbReference>
<dbReference type="CDD" id="cd00761">
    <property type="entry name" value="Glyco_tranf_GTA_type"/>
    <property type="match status" value="1"/>
</dbReference>
<accession>A0ABR9AQ02</accession>
<dbReference type="PANTHER" id="PTHR22916">
    <property type="entry name" value="GLYCOSYLTRANSFERASE"/>
    <property type="match status" value="1"/>
</dbReference>
<evidence type="ECO:0000259" key="1">
    <source>
        <dbReference type="Pfam" id="PF00535"/>
    </source>
</evidence>
<proteinExistence type="predicted"/>
<dbReference type="EMBL" id="JACYTQ010000007">
    <property type="protein sequence ID" value="MBD8490442.1"/>
    <property type="molecule type" value="Genomic_DNA"/>
</dbReference>
<protein>
    <submittedName>
        <fullName evidence="2">Glycosyltransferase family 2 protein</fullName>
    </submittedName>
</protein>
<dbReference type="InterPro" id="IPR029044">
    <property type="entry name" value="Nucleotide-diphossugar_trans"/>
</dbReference>
<evidence type="ECO:0000313" key="3">
    <source>
        <dbReference type="Proteomes" id="UP000647133"/>
    </source>
</evidence>